<name>A0A7T6XQM5_PENDI</name>
<evidence type="ECO:0000313" key="9">
    <source>
        <dbReference type="Proteomes" id="UP000595662"/>
    </source>
</evidence>
<dbReference type="CDD" id="cd00067">
    <property type="entry name" value="GAL4"/>
    <property type="match status" value="1"/>
</dbReference>
<evidence type="ECO:0000256" key="3">
    <source>
        <dbReference type="ARBA" id="ARBA00023125"/>
    </source>
</evidence>
<keyword evidence="2" id="KW-0805">Transcription regulation</keyword>
<evidence type="ECO:0000256" key="1">
    <source>
        <dbReference type="ARBA" id="ARBA00004123"/>
    </source>
</evidence>
<evidence type="ECO:0000256" key="2">
    <source>
        <dbReference type="ARBA" id="ARBA00023015"/>
    </source>
</evidence>
<evidence type="ECO:0000313" key="8">
    <source>
        <dbReference type="EMBL" id="QQK45608.1"/>
    </source>
</evidence>
<evidence type="ECO:0000256" key="5">
    <source>
        <dbReference type="ARBA" id="ARBA00023242"/>
    </source>
</evidence>
<feature type="domain" description="Zn(2)-C6 fungal-type" evidence="7">
    <location>
        <begin position="144"/>
        <end position="174"/>
    </location>
</feature>
<dbReference type="RefSeq" id="XP_065957351.1">
    <property type="nucleotide sequence ID" value="XM_066099624.1"/>
</dbReference>
<organism evidence="8 9">
    <name type="scientific">Penicillium digitatum</name>
    <name type="common">Green mold</name>
    <dbReference type="NCBI Taxonomy" id="36651"/>
    <lineage>
        <taxon>Eukaryota</taxon>
        <taxon>Fungi</taxon>
        <taxon>Dikarya</taxon>
        <taxon>Ascomycota</taxon>
        <taxon>Pezizomycotina</taxon>
        <taxon>Eurotiomycetes</taxon>
        <taxon>Eurotiomycetidae</taxon>
        <taxon>Eurotiales</taxon>
        <taxon>Aspergillaceae</taxon>
        <taxon>Penicillium</taxon>
    </lineage>
</organism>
<evidence type="ECO:0000256" key="4">
    <source>
        <dbReference type="ARBA" id="ARBA00023163"/>
    </source>
</evidence>
<feature type="compositionally biased region" description="Polar residues" evidence="6">
    <location>
        <begin position="271"/>
        <end position="280"/>
    </location>
</feature>
<dbReference type="GO" id="GO:0045944">
    <property type="term" value="P:positive regulation of transcription by RNA polymerase II"/>
    <property type="evidence" value="ECO:0007669"/>
    <property type="project" value="TreeGrafter"/>
</dbReference>
<dbReference type="GO" id="GO:0005634">
    <property type="term" value="C:nucleus"/>
    <property type="evidence" value="ECO:0007669"/>
    <property type="project" value="UniProtKB-SubCell"/>
</dbReference>
<evidence type="ECO:0000256" key="6">
    <source>
        <dbReference type="SAM" id="MobiDB-lite"/>
    </source>
</evidence>
<dbReference type="EMBL" id="CP060777">
    <property type="protein sequence ID" value="QQK45608.1"/>
    <property type="molecule type" value="Genomic_DNA"/>
</dbReference>
<dbReference type="AlphaFoldDB" id="A0A7T6XQM5"/>
<keyword evidence="5" id="KW-0539">Nucleus</keyword>
<dbReference type="VEuPathDB" id="FungiDB:PDIP_86840"/>
<dbReference type="PANTHER" id="PTHR47540:SF2">
    <property type="entry name" value="ZN(II)2CYS6 TRANSCRIPTION FACTOR (EUROFUNG)"/>
    <property type="match status" value="1"/>
</dbReference>
<dbReference type="PROSITE" id="PS00463">
    <property type="entry name" value="ZN2_CY6_FUNGAL_1"/>
    <property type="match status" value="1"/>
</dbReference>
<reference evidence="8 9" key="1">
    <citation type="submission" date="2020-08" db="EMBL/GenBank/DDBJ databases">
        <title>The completed genome sequence of the pathogenic ascomycete fungus Penicillium digitatum.</title>
        <authorList>
            <person name="Wang M."/>
        </authorList>
    </citation>
    <scope>NUCLEOTIDE SEQUENCE [LARGE SCALE GENOMIC DNA]</scope>
    <source>
        <strain evidence="8 9">PdW03</strain>
    </source>
</reference>
<dbReference type="GeneID" id="26236998"/>
<dbReference type="SUPFAM" id="SSF57701">
    <property type="entry name" value="Zn2/Cys6 DNA-binding domain"/>
    <property type="match status" value="1"/>
</dbReference>
<accession>A0A7T6XQM5</accession>
<dbReference type="GO" id="GO:0000981">
    <property type="term" value="F:DNA-binding transcription factor activity, RNA polymerase II-specific"/>
    <property type="evidence" value="ECO:0007669"/>
    <property type="project" value="InterPro"/>
</dbReference>
<keyword evidence="3" id="KW-0238">DNA-binding</keyword>
<comment type="subcellular location">
    <subcellularLocation>
        <location evidence="1">Nucleus</location>
    </subcellularLocation>
</comment>
<protein>
    <recommendedName>
        <fullName evidence="7">Zn(2)-C6 fungal-type domain-containing protein</fullName>
    </recommendedName>
</protein>
<feature type="compositionally biased region" description="Polar residues" evidence="6">
    <location>
        <begin position="291"/>
        <end position="310"/>
    </location>
</feature>
<gene>
    <name evidence="8" type="ORF">Pdw03_0506</name>
</gene>
<dbReference type="Gene3D" id="4.10.240.10">
    <property type="entry name" value="Zn(2)-C6 fungal-type DNA-binding domain"/>
    <property type="match status" value="1"/>
</dbReference>
<dbReference type="InterPro" id="IPR001138">
    <property type="entry name" value="Zn2Cys6_DnaBD"/>
</dbReference>
<dbReference type="InterPro" id="IPR051711">
    <property type="entry name" value="Stress_Response_Reg"/>
</dbReference>
<dbReference type="SMART" id="SM00066">
    <property type="entry name" value="GAL4"/>
    <property type="match status" value="1"/>
</dbReference>
<dbReference type="PROSITE" id="PS50048">
    <property type="entry name" value="ZN2_CY6_FUNGAL_2"/>
    <property type="match status" value="1"/>
</dbReference>
<dbReference type="GO" id="GO:0008270">
    <property type="term" value="F:zinc ion binding"/>
    <property type="evidence" value="ECO:0007669"/>
    <property type="project" value="InterPro"/>
</dbReference>
<dbReference type="Proteomes" id="UP000595662">
    <property type="component" value="Chromosome 4"/>
</dbReference>
<evidence type="ECO:0000259" key="7">
    <source>
        <dbReference type="PROSITE" id="PS50048"/>
    </source>
</evidence>
<keyword evidence="4" id="KW-0804">Transcription</keyword>
<feature type="region of interest" description="Disordered" evidence="6">
    <location>
        <begin position="195"/>
        <end position="225"/>
    </location>
</feature>
<dbReference type="GO" id="GO:0043565">
    <property type="term" value="F:sequence-specific DNA binding"/>
    <property type="evidence" value="ECO:0007669"/>
    <property type="project" value="TreeGrafter"/>
</dbReference>
<dbReference type="Pfam" id="PF00172">
    <property type="entry name" value="Zn_clus"/>
    <property type="match status" value="1"/>
</dbReference>
<proteinExistence type="predicted"/>
<sequence length="602" mass="66431">MTMKDLQNPNINLITRDRVRPSYLSIFFLPRHSATPLRTPGGVSSRYPPVKNRDRWSSDGLVGGSCDRLQPQSPNCDEGECPLALSIRYILSQANLLHEKSKLWRSKKRMFGTLRYEAADKAGEFLEHGVGTTGVPISRFQHMACDNCRIKKIRCSGKRSGCYRCTTLNVPCSYSGPSPRKRLCKKESPCYKSNELDMDNEVSSDSSSASAELRPDHHSRSFCPPSLNSSTLFENTSGSGSPHPTQVGGAEIQKEYDPVFFNSFDWHLSEQDSQGRSPPSTSMPPDIHLSHGTNNSPSTVGLGNVSSQPKGNLVPDDQTSHDVPLMRSAGVVDGALGPNALLPTSTVPAPTPNLKPWPHHPGELTASLLTPSSASITQDPKPVLVIQDRCRCSCLTIAVFLLDELEDSGDPSLHQERKQLDSHLSSFREILSQCESMLQCHHCRQRPENMAVLNLVLERQTSLSDGIVKAYLILTSSAAAAEGDPTTLTREKLVVAQTTLVPAEETRITSNTTRYPTPVIPVASSPPERPEMLLGEYSITESEWTTMMMRVPSLAQRDSQMKRLRASELRNRRLTRQLWPDLSESSPLSDLGLCFISSSRLD</sequence>
<feature type="region of interest" description="Disordered" evidence="6">
    <location>
        <begin position="269"/>
        <end position="320"/>
    </location>
</feature>
<dbReference type="InterPro" id="IPR036864">
    <property type="entry name" value="Zn2-C6_fun-type_DNA-bd_sf"/>
</dbReference>
<dbReference type="PANTHER" id="PTHR47540">
    <property type="entry name" value="THIAMINE REPRESSIBLE GENES REGULATORY PROTEIN THI5"/>
    <property type="match status" value="1"/>
</dbReference>